<dbReference type="InterPro" id="IPR028994">
    <property type="entry name" value="Integrin_alpha_N"/>
</dbReference>
<dbReference type="Pfam" id="PF25023">
    <property type="entry name" value="TEN_YD-shell"/>
    <property type="match status" value="1"/>
</dbReference>
<dbReference type="Pfam" id="PF03534">
    <property type="entry name" value="SpvB"/>
    <property type="match status" value="1"/>
</dbReference>
<dbReference type="NCBIfam" id="TIGR03696">
    <property type="entry name" value="Rhs_assc_core"/>
    <property type="match status" value="1"/>
</dbReference>
<evidence type="ECO:0000313" key="8">
    <source>
        <dbReference type="Proteomes" id="UP001374803"/>
    </source>
</evidence>
<dbReference type="InterPro" id="IPR003284">
    <property type="entry name" value="Sal_SpvB"/>
</dbReference>
<dbReference type="InterPro" id="IPR050708">
    <property type="entry name" value="T6SS_VgrG/RHS"/>
</dbReference>
<dbReference type="InterPro" id="IPR056823">
    <property type="entry name" value="TEN-like_YD-shell"/>
</dbReference>
<feature type="region of interest" description="Disordered" evidence="5">
    <location>
        <begin position="1908"/>
        <end position="1935"/>
    </location>
</feature>
<evidence type="ECO:0000256" key="1">
    <source>
        <dbReference type="ARBA" id="ARBA00004613"/>
    </source>
</evidence>
<keyword evidence="8" id="KW-1185">Reference proteome</keyword>
<organism evidence="7 8">
    <name type="scientific">Pendulispora rubella</name>
    <dbReference type="NCBI Taxonomy" id="2741070"/>
    <lineage>
        <taxon>Bacteria</taxon>
        <taxon>Pseudomonadati</taxon>
        <taxon>Myxococcota</taxon>
        <taxon>Myxococcia</taxon>
        <taxon>Myxococcales</taxon>
        <taxon>Sorangiineae</taxon>
        <taxon>Pendulisporaceae</taxon>
        <taxon>Pendulispora</taxon>
    </lineage>
</organism>
<feature type="region of interest" description="Disordered" evidence="5">
    <location>
        <begin position="55"/>
        <end position="84"/>
    </location>
</feature>
<dbReference type="Gene3D" id="2.180.10.10">
    <property type="entry name" value="RHS repeat-associated core"/>
    <property type="match status" value="3"/>
</dbReference>
<reference evidence="7" key="1">
    <citation type="submission" date="2021-12" db="EMBL/GenBank/DDBJ databases">
        <title>Discovery of the Pendulisporaceae a myxobacterial family with distinct sporulation behavior and unique specialized metabolism.</title>
        <authorList>
            <person name="Garcia R."/>
            <person name="Popoff A."/>
            <person name="Bader C.D."/>
            <person name="Loehr J."/>
            <person name="Walesch S."/>
            <person name="Walt C."/>
            <person name="Boldt J."/>
            <person name="Bunk B."/>
            <person name="Haeckl F.J.F.P.J."/>
            <person name="Gunesch A.P."/>
            <person name="Birkelbach J."/>
            <person name="Nuebel U."/>
            <person name="Pietschmann T."/>
            <person name="Bach T."/>
            <person name="Mueller R."/>
        </authorList>
    </citation>
    <scope>NUCLEOTIDE SEQUENCE</scope>
    <source>
        <strain evidence="7">MSr11367</strain>
    </source>
</reference>
<dbReference type="Proteomes" id="UP001374803">
    <property type="component" value="Chromosome"/>
</dbReference>
<dbReference type="NCBIfam" id="TIGR01643">
    <property type="entry name" value="YD_repeat_2x"/>
    <property type="match status" value="1"/>
</dbReference>
<feature type="region of interest" description="Disordered" evidence="5">
    <location>
        <begin position="1991"/>
        <end position="2048"/>
    </location>
</feature>
<dbReference type="RefSeq" id="WP_394832882.1">
    <property type="nucleotide sequence ID" value="NZ_CP089929.1"/>
</dbReference>
<keyword evidence="4" id="KW-0843">Virulence</keyword>
<feature type="compositionally biased region" description="Basic and acidic residues" evidence="5">
    <location>
        <begin position="1995"/>
        <end position="2025"/>
    </location>
</feature>
<evidence type="ECO:0000256" key="4">
    <source>
        <dbReference type="ARBA" id="ARBA00023026"/>
    </source>
</evidence>
<feature type="compositionally biased region" description="Basic and acidic residues" evidence="5">
    <location>
        <begin position="2241"/>
        <end position="2263"/>
    </location>
</feature>
<evidence type="ECO:0000256" key="2">
    <source>
        <dbReference type="ARBA" id="ARBA00022525"/>
    </source>
</evidence>
<name>A0ABZ2L3N1_9BACT</name>
<dbReference type="SUPFAM" id="SSF69318">
    <property type="entry name" value="Integrin alpha N-terminal domain"/>
    <property type="match status" value="1"/>
</dbReference>
<accession>A0ABZ2L3N1</accession>
<dbReference type="EMBL" id="CP089983">
    <property type="protein sequence ID" value="WXB03252.1"/>
    <property type="molecule type" value="Genomic_DNA"/>
</dbReference>
<proteinExistence type="predicted"/>
<feature type="compositionally biased region" description="Basic and acidic residues" evidence="5">
    <location>
        <begin position="2209"/>
        <end position="2218"/>
    </location>
</feature>
<dbReference type="InterPro" id="IPR022385">
    <property type="entry name" value="Rhs_assc_core"/>
</dbReference>
<dbReference type="PANTHER" id="PTHR32305">
    <property type="match status" value="1"/>
</dbReference>
<evidence type="ECO:0000256" key="5">
    <source>
        <dbReference type="SAM" id="MobiDB-lite"/>
    </source>
</evidence>
<evidence type="ECO:0000256" key="3">
    <source>
        <dbReference type="ARBA" id="ARBA00022737"/>
    </source>
</evidence>
<feature type="domain" description="Teneurin-like YD-shell" evidence="6">
    <location>
        <begin position="1707"/>
        <end position="1983"/>
    </location>
</feature>
<gene>
    <name evidence="7" type="ORF">LVJ94_40905</name>
</gene>
<dbReference type="PANTHER" id="PTHR32305:SF15">
    <property type="entry name" value="PROTEIN RHSA-RELATED"/>
    <property type="match status" value="1"/>
</dbReference>
<evidence type="ECO:0000259" key="6">
    <source>
        <dbReference type="Pfam" id="PF25023"/>
    </source>
</evidence>
<feature type="region of interest" description="Disordered" evidence="5">
    <location>
        <begin position="2205"/>
        <end position="2263"/>
    </location>
</feature>
<keyword evidence="2" id="KW-0964">Secreted</keyword>
<dbReference type="InterPro" id="IPR006530">
    <property type="entry name" value="YD"/>
</dbReference>
<sequence length="2278" mass="251415">MILSALTLALGCSGGGNGETVGRVRLADGSSCPRPSSSPVSPAAYNPDAFGAVPSYAPPIPGDESSTHSPLAESPPAERFESWPTPTLVPSVGLGWAPGKFAVGDDGSANYSIPISVPPGRMGMEPELSISYNSNSGSGYLGVGFSLAGLSAITRCDQNYSDDDTMRRVALARDDRFCLSGLRLVAVRGEYGADGTEYRTRPDSFVKIVSHGGNNGQDSYTGPQSFTVYDKSGDLREFGGADASVEVGPVTVTWSLKSVQDRSGNTMEVTYEKLASDKGTEEHYPIEIRYGAHSSGLLHDKFVRFEYAARLASEVITSYAYGARARITKILHRIAVLADGGQTTVRVYDLNFEADSANQRNLLNAVRECDVGGSICKRPTEFVWATSRPEFLGPSSTEQMPAVDQAGQNVVMDADGDGRDDIVYPDKERWNIVFGAKERNPSPAATHLSTHVRTDAPTNDALSVGFLQRGFPIDYDQDGKTDLLLADISPTWRYLRSTGDNFQLINTGIPRSKRTIYNLYYGGGSESRDSVKIHDHLMMGFYLVDLNGDGIKDLLERDLLDDWRPNPPTPLCQGDMPWSCGGKWTYRMHDGRSGFGPAIEVPELFNVSIAAPVLPLDADGDGKEELLIDTCAVYTGIGNVAVIPPSCGPTDGNGKMLNDNGQFKIFSWQKLPGQSDPNKGTFSIADAGFSTRYEAPGISQNIGQQQVIVPIDANGDGLKDLIASTDTRPEYYFAPNFWLNSGKGFVRRTDSGLESLGANKIHLEDSLVIDYDADGREELFFAYGDTVLHSPGQYLPPALREAKRYFRFRTTATANELVFSYSGEQLPYEKPAELSVFPTRRGPRVADVNGDGLQDIISDFGGLLHWREHAKNNQVGEKVDAIVTIREGRMDGAFDQPSDIYLGSLYLDYRPLINAYGKSIAVEGGKDLSQIYFQAEQNQATCVYPCKRFVGPKYVVSRTSEDTGTRFGRSTKELYGRYTFHRYEDAYVDRHGRGWLGFRAHVQYEYHEDESGPKEGIYPVTARWTRAIYDPTTYDATQRIYPNGGVPLWSIAFGYQRASMGAEDPALMWLSIERATPSVHKTNGNKTYFVETPFESTRTYENLPYGPLQPGLTLDPEAMLQSASAYRGEGIAVIRDDFGNSTSTRVSHWTRPDFETSRLSISETLTSYLNDEPRWIIGRVRTTKVTDQTPEGSQARQYEAFYQRDTGLLERQTIATPSDDAHWLDTEIERDRFGNIVRSTTNDALDVFRGETVVTYDPDGVFPHAIRNALGHTTRIKYNPYLGVPIAMVSANGLISWRVYDAFGNLRREHEPDGSLTTYWLTRDRDGELWGPTLHAQDSTGVTSGARLDRLGRAVYDWSYGLRGQRSESIRTFWDFGGTKTASIPARSASTSTPKWSFSYDARHRPSTKVAPDGVTVSRTYREFEEWQTDGKGEQNHFVFDGRGQVVRSEDANRLPTTYRYGPFGSLLSVDVNGSKTEYTVDDYGRTLRVVDPDFGARALVYDAFGLRSVETDNKGQDTLSCHDALGRLTRESSPDGTDIRTYDQGANAIGKLTASISAGRNGRRYEYDALGRLSRTTTLVPSSGSQLQSYTIERAYNARGELHRLTYPSVGGSRFAVDYLYDDYGNSTTVRDASDQHVMWRWQTADDANRISDVQFGNGVAASKVYNGNTGLLRTLTSSSPSVAQLQNLEYAFDENRNLKSRTDHRQQLAENFSYDSLDRLVRSESSAANAAYEYKYDDIGNIVYKSDVGTYVYDRANKPHAVRSVNGRIYDYDPNGNQILRPTGPADDVEIEYTAFDKPRLIRKPGGEVTFEYDADGERLRKTSGTKSTTYIDGLYERHADGPKLEHKMYVSGPDGLIAIVTLSQTGTGDIARKERYVHGAHDASVDVITNEQGMVVERRSYDPFGQARNPDWATGGGPTEPKTESVGYTGHEDEDDLELVNMGGRIYDPKIARFLSPDPITEAPYFSQSWNRYAYVFNNPLTFIDPAGFETTKNHDRPASRIEEKPSERKAEPPKDDSKPDQSDSGSGDQYGHRATPRSAQHPLGNAAQAVTQAKMGDYAGAVKSAIKGVWQIATRSVPQPFVYRIPEAIRQADEVISQFQEGANVRDGARRATEKYVEQRLRDAPVVGRVLRAKEAEKASQEATDPVSKAGAVGDDWGEVADAAAEAGALVFGGAKSAESKGVKGGRGAGADPLYMRGTKAGPRLHGDLPHAGDLRGMPTDRLSDLRDMTKTSLQTRTDEMRDRGDKGGHGSRIGEERQLLERIERELKNRGAL</sequence>
<protein>
    <recommendedName>
        <fullName evidence="6">Teneurin-like YD-shell domain-containing protein</fullName>
    </recommendedName>
</protein>
<evidence type="ECO:0000313" key="7">
    <source>
        <dbReference type="EMBL" id="WXB03252.1"/>
    </source>
</evidence>
<keyword evidence="3" id="KW-0677">Repeat</keyword>
<comment type="subcellular location">
    <subcellularLocation>
        <location evidence="1">Secreted</location>
    </subcellularLocation>
</comment>